<dbReference type="PANTHER" id="PTHR37535:SF2">
    <property type="entry name" value="FINGER DOMAIN PROTEIN, PUTATIVE (AFU_ORTHOLOGUE AFUA_6G09300)-RELATED"/>
    <property type="match status" value="1"/>
</dbReference>
<dbReference type="AlphaFoldDB" id="A0A0G4PTL3"/>
<gene>
    <name evidence="3" type="ORF">PCAMFM013_S036g000067</name>
</gene>
<proteinExistence type="predicted"/>
<feature type="domain" description="C2H2-type" evidence="2">
    <location>
        <begin position="299"/>
        <end position="320"/>
    </location>
</feature>
<dbReference type="Proteomes" id="UP000053732">
    <property type="component" value="Unassembled WGS sequence"/>
</dbReference>
<accession>A0A0G4PTL3</accession>
<evidence type="ECO:0000313" key="3">
    <source>
        <dbReference type="EMBL" id="CRL29483.1"/>
    </source>
</evidence>
<dbReference type="Pfam" id="PF11917">
    <property type="entry name" value="DUF3435"/>
    <property type="match status" value="1"/>
</dbReference>
<name>A0A0G4PTL3_PENC3</name>
<dbReference type="InterPro" id="IPR021842">
    <property type="entry name" value="DUF3435"/>
</dbReference>
<dbReference type="STRING" id="1429867.A0A0G4PTL3"/>
<dbReference type="PANTHER" id="PTHR37535">
    <property type="entry name" value="FLUG DOMAIN PROTEIN"/>
    <property type="match status" value="1"/>
</dbReference>
<dbReference type="PROSITE" id="PS00028">
    <property type="entry name" value="ZINC_FINGER_C2H2_1"/>
    <property type="match status" value="1"/>
</dbReference>
<feature type="compositionally biased region" description="Low complexity" evidence="1">
    <location>
        <begin position="223"/>
        <end position="232"/>
    </location>
</feature>
<dbReference type="InterPro" id="IPR013087">
    <property type="entry name" value="Znf_C2H2_type"/>
</dbReference>
<evidence type="ECO:0000259" key="2">
    <source>
        <dbReference type="PROSITE" id="PS00028"/>
    </source>
</evidence>
<feature type="region of interest" description="Disordered" evidence="1">
    <location>
        <begin position="206"/>
        <end position="239"/>
    </location>
</feature>
<protein>
    <submittedName>
        <fullName evidence="3">Zinc finger, C2H2-type</fullName>
    </submittedName>
</protein>
<dbReference type="EMBL" id="HG793169">
    <property type="protein sequence ID" value="CRL29483.1"/>
    <property type="molecule type" value="Genomic_DNA"/>
</dbReference>
<sequence length="341" mass="40464">MFAYRMRYRGGKMLNNSDAVSEAQQNLIIKHTDSRTFLKHYLPRYVDTDMQSVMNGRESNVSLIRAITRISRWIDTRRPRHLTTEQRASIREHLEYVEAVRRLDEQVDVCIYDPSEQMQSRRNKLAREKLNTSGRLERVLRQKIREGFDRKQANIDIKRQLFGAAINDEEAKDALRTDKAEWQRRNAAVVAISQYCCHLEGGLLRRRRKRSAPTDEPDEEQTTIEGKTTKTTSVSPERSQEELLLEKAGKYIRKAKKPRRCFQCYGDTQLPIYRRTQKYSEYKSTLRHFREKHLKDRKCHMCSEDVLHEMHLRRHAEDVHRLVTNRNYYSKEESGSDIDTD</sequence>
<evidence type="ECO:0000313" key="4">
    <source>
        <dbReference type="Proteomes" id="UP000053732"/>
    </source>
</evidence>
<keyword evidence="4" id="KW-1185">Reference proteome</keyword>
<evidence type="ECO:0000256" key="1">
    <source>
        <dbReference type="SAM" id="MobiDB-lite"/>
    </source>
</evidence>
<organism evidence="3 4">
    <name type="scientific">Penicillium camemberti (strain FM 013)</name>
    <dbReference type="NCBI Taxonomy" id="1429867"/>
    <lineage>
        <taxon>Eukaryota</taxon>
        <taxon>Fungi</taxon>
        <taxon>Dikarya</taxon>
        <taxon>Ascomycota</taxon>
        <taxon>Pezizomycotina</taxon>
        <taxon>Eurotiomycetes</taxon>
        <taxon>Eurotiomycetidae</taxon>
        <taxon>Eurotiales</taxon>
        <taxon>Aspergillaceae</taxon>
        <taxon>Penicillium</taxon>
    </lineage>
</organism>
<reference evidence="3 4" key="1">
    <citation type="journal article" date="2014" name="Nat. Commun.">
        <title>Multiple recent horizontal transfers of a large genomic region in cheese making fungi.</title>
        <authorList>
            <person name="Cheeseman K."/>
            <person name="Ropars J."/>
            <person name="Renault P."/>
            <person name="Dupont J."/>
            <person name="Gouzy J."/>
            <person name="Branca A."/>
            <person name="Abraham A.L."/>
            <person name="Ceppi M."/>
            <person name="Conseiller E."/>
            <person name="Debuchy R."/>
            <person name="Malagnac F."/>
            <person name="Goarin A."/>
            <person name="Silar P."/>
            <person name="Lacoste S."/>
            <person name="Sallet E."/>
            <person name="Bensimon A."/>
            <person name="Giraud T."/>
            <person name="Brygoo Y."/>
        </authorList>
    </citation>
    <scope>NUCLEOTIDE SEQUENCE [LARGE SCALE GENOMIC DNA]</scope>
    <source>
        <strain evidence="4">FM 013</strain>
    </source>
</reference>